<keyword evidence="1" id="KW-0812">Transmembrane</keyword>
<dbReference type="InterPro" id="IPR042756">
    <property type="entry name" value="Sel-1L3"/>
</dbReference>
<evidence type="ECO:0000313" key="4">
    <source>
        <dbReference type="Proteomes" id="UP001501940"/>
    </source>
</evidence>
<dbReference type="AlphaFoldDB" id="A0AAQ5XH32"/>
<dbReference type="Ensembl" id="ENSAOCT00000057974.1">
    <property type="protein sequence ID" value="ENSAOCP00000038956.1"/>
    <property type="gene ID" value="ENSAOCG00000022749.2"/>
</dbReference>
<dbReference type="PANTHER" id="PTHR44444:SF1">
    <property type="entry name" value="PROTEIN SEL-1 HOMOLOG 3"/>
    <property type="match status" value="1"/>
</dbReference>
<keyword evidence="4" id="KW-1185">Reference proteome</keyword>
<dbReference type="Pfam" id="PF08238">
    <property type="entry name" value="Sel1"/>
    <property type="match status" value="7"/>
</dbReference>
<feature type="transmembrane region" description="Helical" evidence="1">
    <location>
        <begin position="1042"/>
        <end position="1064"/>
    </location>
</feature>
<dbReference type="GeneTree" id="ENSGT00940000167983"/>
<evidence type="ECO:0000256" key="2">
    <source>
        <dbReference type="SAM" id="SignalP"/>
    </source>
</evidence>
<organism evidence="3 4">
    <name type="scientific">Amphiprion ocellaris</name>
    <name type="common">Clown anemonefish</name>
    <dbReference type="NCBI Taxonomy" id="80972"/>
    <lineage>
        <taxon>Eukaryota</taxon>
        <taxon>Metazoa</taxon>
        <taxon>Chordata</taxon>
        <taxon>Craniata</taxon>
        <taxon>Vertebrata</taxon>
        <taxon>Euteleostomi</taxon>
        <taxon>Actinopterygii</taxon>
        <taxon>Neopterygii</taxon>
        <taxon>Teleostei</taxon>
        <taxon>Neoteleostei</taxon>
        <taxon>Acanthomorphata</taxon>
        <taxon>Ovalentaria</taxon>
        <taxon>Pomacentridae</taxon>
        <taxon>Amphiprion</taxon>
    </lineage>
</organism>
<dbReference type="InterPro" id="IPR011990">
    <property type="entry name" value="TPR-like_helical_dom_sf"/>
</dbReference>
<feature type="chain" id="PRO_5043994859" description="Protein sel-1 homolog 3-like" evidence="2">
    <location>
        <begin position="21"/>
        <end position="1142"/>
    </location>
</feature>
<accession>A0AAQ5XH32</accession>
<name>A0AAQ5XH32_AMPOC</name>
<feature type="transmembrane region" description="Helical" evidence="1">
    <location>
        <begin position="1121"/>
        <end position="1141"/>
    </location>
</feature>
<proteinExistence type="predicted"/>
<keyword evidence="2" id="KW-0732">Signal</keyword>
<reference evidence="3 4" key="1">
    <citation type="submission" date="2022-01" db="EMBL/GenBank/DDBJ databases">
        <title>A chromosome-scale genome assembly of the false clownfish, Amphiprion ocellaris.</title>
        <authorList>
            <person name="Ryu T."/>
        </authorList>
    </citation>
    <scope>NUCLEOTIDE SEQUENCE [LARGE SCALE GENOMIC DNA]</scope>
</reference>
<dbReference type="PANTHER" id="PTHR44444">
    <property type="entry name" value="PROTEIN SEL-1 HOMOLOG 3"/>
    <property type="match status" value="1"/>
</dbReference>
<dbReference type="Gene3D" id="1.25.40.10">
    <property type="entry name" value="Tetratricopeptide repeat domain"/>
    <property type="match status" value="3"/>
</dbReference>
<dbReference type="SMART" id="SM00671">
    <property type="entry name" value="SEL1"/>
    <property type="match status" value="7"/>
</dbReference>
<reference evidence="3" key="3">
    <citation type="submission" date="2025-09" db="UniProtKB">
        <authorList>
            <consortium name="Ensembl"/>
        </authorList>
    </citation>
    <scope>IDENTIFICATION</scope>
</reference>
<dbReference type="InterPro" id="IPR006597">
    <property type="entry name" value="Sel1-like"/>
</dbReference>
<keyword evidence="1" id="KW-1133">Transmembrane helix</keyword>
<dbReference type="SUPFAM" id="SSF81901">
    <property type="entry name" value="HCP-like"/>
    <property type="match status" value="2"/>
</dbReference>
<feature type="signal peptide" evidence="2">
    <location>
        <begin position="1"/>
        <end position="20"/>
    </location>
</feature>
<keyword evidence="1" id="KW-0472">Membrane</keyword>
<reference evidence="3" key="2">
    <citation type="submission" date="2025-08" db="UniProtKB">
        <authorList>
            <consortium name="Ensembl"/>
        </authorList>
    </citation>
    <scope>IDENTIFICATION</scope>
</reference>
<protein>
    <recommendedName>
        <fullName evidence="5">Protein sel-1 homolog 3-like</fullName>
    </recommendedName>
</protein>
<dbReference type="Proteomes" id="UP001501940">
    <property type="component" value="Chromosome 2"/>
</dbReference>
<evidence type="ECO:0000256" key="1">
    <source>
        <dbReference type="SAM" id="Phobius"/>
    </source>
</evidence>
<evidence type="ECO:0008006" key="5">
    <source>
        <dbReference type="Google" id="ProtNLM"/>
    </source>
</evidence>
<sequence>MNAFHYIVFGCVLTASVLVGQSVLQSIPTHSDEMLRDNYIGFDSVPDKVVDGSVVRVRYRCSRPCRLAVEVVVSTLRKTDLVVFRRKWISSTPRVYRIHQVLLRLPPSISYQRDFFNRNILDTQDVTVRAWLDCFKNGSLLSTYRSSMLRIYKVLKIMPLSERPSKPPAGCPSWSAQLMWQMTSNRIHQCPHESDVIDMLKFPLASTGEHFGVVRRFQPFINRALERARLKAVTKPSVTLSVWIYLLKWCHQKLCGIIHHVDRKILYNSILMQLTDTGDVIIQARVTGGEDEAFRTGVVLPLWTWIRLDCYIQDSKVLLDTTWDDDTYRSAYEFQGSIHYDDTDGYFGIGGGKFIPGIHGYFGPIKYYRFGNKEIENALQPQSTLHELERTHQECREIRAFTKAFLQEVTKSHLLSPANKGVCTFDFLRLRGQFEEKEKTCTQAWTLERQLKYNTLFHFLQAKEEEIKTGSLGMKHLRSTLFEEAIGTVFPVDKSQMKITSKSVSLLQVSSCFGNHKASLLLATIHLSFLGQPANQQQVESMPSLYLNCHFITSEVTSVIMTDDSDLPLFQGHVYSLIGASGDDRFALMHAGYKHTQGIDGFPKDMDMAYSYYSNVGAQSSTDLSNVHENKQSTLESIYLNNEEDLNSLIDETSDVFQYVKYQAERGDIESQKRMGTMLYWGQNGLSKDVAAAVKWFERSAMQMKDPSAMYDYSILLMKGHGVKRNYTRGFQLLEKAAAMGSINALNGLGWYHGLVLKDHRNAVKYFEQAALNGSEDGMFNLGIYHLSGKNPDRPWKDERAAFQQFLNASRLGHVAASVEAAWYLSTGSLEGVSQDVERAVIMLKKVCEQNGHLGFMIREALQAYLQGTQQEAFVKYVLAAETGLGLAQSNTAHLCEELNLRYDCQWRYHNYSILNHDPHPSALLKMGDYYYYYSSSSTREESLSLAEQAISMYGRAALAGSPQGMYNLVVLAQQGHSLPQSIYGLFNMSHLDKLDTVMEKVLKRCVDTEAEEAVTPCSLTLLRLQMGKALRRMTQNGAQLFLVYASPLSVCVFIVFVMLEGCLERRCRLIALRARTSSVTNDGVNLSREQDGIMGRTYRATGNLWLTENGEQWLRQTSDLAVTLSGVCLCAFWTTLLYHLF</sequence>
<evidence type="ECO:0000313" key="3">
    <source>
        <dbReference type="Ensembl" id="ENSAOCP00000038956.1"/>
    </source>
</evidence>